<evidence type="ECO:0000313" key="1">
    <source>
        <dbReference type="EMBL" id="AJG98981.1"/>
    </source>
</evidence>
<dbReference type="EMBL" id="JABTDW010000001">
    <property type="protein sequence ID" value="NSB15370.1"/>
    <property type="molecule type" value="Genomic_DNA"/>
</dbReference>
<dbReference type="Proteomes" id="UP001193748">
    <property type="component" value="Unassembled WGS sequence"/>
</dbReference>
<organism evidence="1 8">
    <name type="scientific">Clostridium beijerinckii</name>
    <name type="common">Clostridium MP</name>
    <dbReference type="NCBI Taxonomy" id="1520"/>
    <lineage>
        <taxon>Bacteria</taxon>
        <taxon>Bacillati</taxon>
        <taxon>Bacillota</taxon>
        <taxon>Clostridia</taxon>
        <taxon>Eubacteriales</taxon>
        <taxon>Clostridiaceae</taxon>
        <taxon>Clostridium</taxon>
    </lineage>
</organism>
<evidence type="ECO:0000313" key="3">
    <source>
        <dbReference type="EMBL" id="NMF07571.1"/>
    </source>
</evidence>
<dbReference type="OrthoDB" id="9893998at2"/>
<dbReference type="EMBL" id="JABAGD010000066">
    <property type="protein sequence ID" value="NMF07571.1"/>
    <property type="molecule type" value="Genomic_DNA"/>
</dbReference>
<dbReference type="GeneID" id="66344993"/>
<protein>
    <submittedName>
        <fullName evidence="1">Uncharacterized protein</fullName>
    </submittedName>
</protein>
<dbReference type="AlphaFoldDB" id="A0A0B5QL61"/>
<reference evidence="5" key="7">
    <citation type="submission" date="2020-06" db="EMBL/GenBank/DDBJ databases">
        <title>Genomic insights into acetone-butanol-ethanol (ABE) fermentation by sequencing solventogenic clostridia strains.</title>
        <authorList>
            <person name="Brown S."/>
        </authorList>
    </citation>
    <scope>NUCLEOTIDE SEQUENCE</scope>
    <source>
        <strain evidence="5">DJ123</strain>
    </source>
</reference>
<evidence type="ECO:0000313" key="2">
    <source>
        <dbReference type="EMBL" id="MBF7811138.1"/>
    </source>
</evidence>
<evidence type="ECO:0000313" key="9">
    <source>
        <dbReference type="Proteomes" id="UP000190959"/>
    </source>
</evidence>
<evidence type="ECO:0000313" key="6">
    <source>
        <dbReference type="EMBL" id="OOM52781.1"/>
    </source>
</evidence>
<reference evidence="4" key="9">
    <citation type="journal article" date="2022" name="Nat. Biotechnol.">
        <title>Carbon-negative production of acetone and isopropanol by gas fermentation at industrial pilot scale.</title>
        <authorList>
            <person name="Liew F.E."/>
            <person name="Nogle R."/>
            <person name="Abdalla T."/>
            <person name="Rasor B.J."/>
            <person name="Canter C."/>
            <person name="Jensen R.O."/>
            <person name="Wang L."/>
            <person name="Strutz J."/>
            <person name="Chirania P."/>
            <person name="De Tissera S."/>
            <person name="Mueller A.P."/>
            <person name="Ruan Z."/>
            <person name="Gao A."/>
            <person name="Tran L."/>
            <person name="Engle N.L."/>
            <person name="Bromley J.C."/>
            <person name="Daniell J."/>
            <person name="Conrado R."/>
            <person name="Tschaplinski T.J."/>
            <person name="Giannone R.J."/>
            <person name="Hettich R.L."/>
            <person name="Karim A.S."/>
            <person name="Simpson S.D."/>
            <person name="Brown S.D."/>
            <person name="Leang C."/>
            <person name="Jewett M.C."/>
            <person name="Kopke M."/>
        </authorList>
    </citation>
    <scope>NUCLEOTIDE SEQUENCE</scope>
    <source>
        <strain evidence="4">DJ080</strain>
    </source>
</reference>
<evidence type="ECO:0000313" key="4">
    <source>
        <dbReference type="EMBL" id="NRT88069.1"/>
    </source>
</evidence>
<evidence type="ECO:0000313" key="8">
    <source>
        <dbReference type="Proteomes" id="UP000031866"/>
    </source>
</evidence>
<reference evidence="4" key="6">
    <citation type="submission" date="2020-05" db="EMBL/GenBank/DDBJ databases">
        <authorList>
            <person name="Brown S."/>
            <person name="Huntemann M."/>
            <person name="Clum A."/>
            <person name="Spunde A."/>
            <person name="Palaniappan K."/>
            <person name="Ritter S."/>
            <person name="Mikhailova N."/>
            <person name="Chen I.-M."/>
            <person name="Stamatis D."/>
            <person name="Reddy T."/>
            <person name="O'Malley R."/>
            <person name="Daum C."/>
            <person name="Shapiro N."/>
            <person name="Ivanova N."/>
            <person name="Kyrpides N."/>
            <person name="Woyke T."/>
        </authorList>
    </citation>
    <scope>NUCLEOTIDE SEQUENCE</scope>
    <source>
        <strain evidence="4">DJ080</strain>
    </source>
</reference>
<reference evidence="8" key="1">
    <citation type="submission" date="2014-12" db="EMBL/GenBank/DDBJ databases">
        <title>Genome sequence of Clostridium beijerinckii strain 59B.</title>
        <authorList>
            <person name="Little G.T."/>
            <person name="Minton N.P."/>
        </authorList>
    </citation>
    <scope>NUCLEOTIDE SEQUENCE [LARGE SCALE GENOMIC DNA]</scope>
    <source>
        <strain evidence="8">59B</strain>
    </source>
</reference>
<dbReference type="EMBL" id="JABSWW010000001">
    <property type="protein sequence ID" value="NRT88069.1"/>
    <property type="molecule type" value="Genomic_DNA"/>
</dbReference>
<evidence type="ECO:0000313" key="7">
    <source>
        <dbReference type="EMBL" id="OOP70901.1"/>
    </source>
</evidence>
<reference evidence="3 11" key="5">
    <citation type="submission" date="2020-04" db="EMBL/GenBank/DDBJ databases">
        <authorList>
            <person name="Hitch T.C.A."/>
            <person name="Wylensek D."/>
            <person name="Clavel T."/>
        </authorList>
    </citation>
    <scope>NUCLEOTIDE SEQUENCE [LARGE SCALE GENOMIC DNA]</scope>
    <source>
        <strain evidence="3 11">WB01_NA02</strain>
    </source>
</reference>
<gene>
    <name evidence="4" type="ORF">B0H41_001748</name>
    <name evidence="5" type="ORF">BCD95_003629</name>
    <name evidence="7" type="ORF">CBEIBR21_23510</name>
    <name evidence="6" type="ORF">CLBCK_48440</name>
    <name evidence="3" type="ORF">HF849_23095</name>
    <name evidence="2" type="ORF">IS491_21195</name>
    <name evidence="1" type="ORF">LF65_02395</name>
</gene>
<proteinExistence type="predicted"/>
<dbReference type="Proteomes" id="UP000190973">
    <property type="component" value="Unassembled WGS sequence"/>
</dbReference>
<dbReference type="KEGG" id="cbei:LF65_02395"/>
<accession>A0A0B5QL61</accession>
<dbReference type="Proteomes" id="UP000587880">
    <property type="component" value="Unassembled WGS sequence"/>
</dbReference>
<evidence type="ECO:0000313" key="5">
    <source>
        <dbReference type="EMBL" id="NSB15370.1"/>
    </source>
</evidence>
<reference evidence="1" key="2">
    <citation type="submission" date="2016-02" db="EMBL/GenBank/DDBJ databases">
        <title>Genome sequence of Clostridium beijerinckii strain 59B.</title>
        <authorList>
            <person name="Little G.T."/>
            <person name="Minton N.P."/>
        </authorList>
    </citation>
    <scope>NUCLEOTIDE SEQUENCE</scope>
    <source>
        <strain evidence="1">NCIMB 14988</strain>
    </source>
</reference>
<dbReference type="Proteomes" id="UP000190959">
    <property type="component" value="Unassembled WGS sequence"/>
</dbReference>
<dbReference type="RefSeq" id="WP_026889638.1">
    <property type="nucleotide sequence ID" value="NZ_BKAK01000066.1"/>
</dbReference>
<dbReference type="Proteomes" id="UP000631418">
    <property type="component" value="Unassembled WGS sequence"/>
</dbReference>
<evidence type="ECO:0000313" key="10">
    <source>
        <dbReference type="Proteomes" id="UP000190973"/>
    </source>
</evidence>
<evidence type="ECO:0000313" key="11">
    <source>
        <dbReference type="Proteomes" id="UP000587880"/>
    </source>
</evidence>
<dbReference type="EMBL" id="JADOEF010000001">
    <property type="protein sequence ID" value="MBF7811138.1"/>
    <property type="molecule type" value="Genomic_DNA"/>
</dbReference>
<reference evidence="2" key="8">
    <citation type="submission" date="2020-11" db="EMBL/GenBank/DDBJ databases">
        <authorList>
            <person name="Thieme N."/>
            <person name="Liebl W."/>
            <person name="Zverlov V."/>
        </authorList>
    </citation>
    <scope>NUCLEOTIDE SEQUENCE</scope>
    <source>
        <strain evidence="2">NT08</strain>
    </source>
</reference>
<dbReference type="EMBL" id="MWMH01000011">
    <property type="protein sequence ID" value="OOP70901.1"/>
    <property type="molecule type" value="Genomic_DNA"/>
</dbReference>
<dbReference type="EMBL" id="LZZI01000197">
    <property type="protein sequence ID" value="OOM52781.1"/>
    <property type="molecule type" value="Genomic_DNA"/>
</dbReference>
<reference evidence="7 9" key="4">
    <citation type="submission" date="2017-02" db="EMBL/GenBank/DDBJ databases">
        <title>Genome sequence of Clostridium beijerinckii Br21.</title>
        <authorList>
            <person name="Fonseca B.C."/>
            <person name="Guazzaroni M.E."/>
            <person name="Riano-Pachon D.M."/>
            <person name="Reginatto V."/>
        </authorList>
    </citation>
    <scope>NUCLEOTIDE SEQUENCE [LARGE SCALE GENOMIC DNA]</scope>
    <source>
        <strain evidence="7 9">Br21</strain>
    </source>
</reference>
<reference evidence="6 10" key="3">
    <citation type="submission" date="2016-05" db="EMBL/GenBank/DDBJ databases">
        <title>Microbial solvent formation.</title>
        <authorList>
            <person name="Poehlein A."/>
            <person name="Montoya Solano J.D."/>
            <person name="Flitsch S."/>
            <person name="Krabben P."/>
            <person name="Duerre P."/>
            <person name="Daniel R."/>
        </authorList>
    </citation>
    <scope>NUCLEOTIDE SEQUENCE [LARGE SCALE GENOMIC DNA]</scope>
    <source>
        <strain evidence="6 10">DSM 53</strain>
    </source>
</reference>
<dbReference type="Proteomes" id="UP000031866">
    <property type="component" value="Chromosome"/>
</dbReference>
<name>A0A0B5QL61_CLOBE</name>
<sequence>MGVKEIIEKYRGKNADMQNIIANLVLAVADLNAKNKILVDILKKNEIEIHITNKKYQKYLSDSLESILSKIYKD</sequence>
<dbReference type="EMBL" id="CP010086">
    <property type="protein sequence ID" value="AJG98981.1"/>
    <property type="molecule type" value="Genomic_DNA"/>
</dbReference>
<dbReference type="Proteomes" id="UP000822184">
    <property type="component" value="Unassembled WGS sequence"/>
</dbReference>